<protein>
    <submittedName>
        <fullName evidence="2">Uncharacterized protein</fullName>
    </submittedName>
</protein>
<dbReference type="EMBL" id="LSYS01007350">
    <property type="protein sequence ID" value="OPJ71819.1"/>
    <property type="molecule type" value="Genomic_DNA"/>
</dbReference>
<evidence type="ECO:0000256" key="1">
    <source>
        <dbReference type="SAM" id="MobiDB-lite"/>
    </source>
</evidence>
<evidence type="ECO:0000313" key="3">
    <source>
        <dbReference type="Proteomes" id="UP000190648"/>
    </source>
</evidence>
<sequence length="98" mass="10268">MATAARPRPGLGLALFRRPCRPRSPPGAGPGAALPSPGSLGRCPALPRTPRQPKGGVEVYTPSPKPPLTTQEAKRPFKSYSANIHRATQLLHRCGPGG</sequence>
<reference evidence="2 3" key="1">
    <citation type="submission" date="2016-02" db="EMBL/GenBank/DDBJ databases">
        <title>Band-tailed pigeon sequencing and assembly.</title>
        <authorList>
            <person name="Soares A.E."/>
            <person name="Novak B.J."/>
            <person name="Rice E.S."/>
            <person name="O'Connell B."/>
            <person name="Chang D."/>
            <person name="Weber S."/>
            <person name="Shapiro B."/>
        </authorList>
    </citation>
    <scope>NUCLEOTIDE SEQUENCE [LARGE SCALE GENOMIC DNA]</scope>
    <source>
        <strain evidence="2">BTP2013</strain>
        <tissue evidence="2">Blood</tissue>
    </source>
</reference>
<gene>
    <name evidence="2" type="ORF">AV530_020087</name>
</gene>
<proteinExistence type="predicted"/>
<name>A0A1V4JHZ2_PATFA</name>
<feature type="region of interest" description="Disordered" evidence="1">
    <location>
        <begin position="1"/>
        <end position="73"/>
    </location>
</feature>
<keyword evidence="3" id="KW-1185">Reference proteome</keyword>
<evidence type="ECO:0000313" key="2">
    <source>
        <dbReference type="EMBL" id="OPJ71819.1"/>
    </source>
</evidence>
<comment type="caution">
    <text evidence="2">The sequence shown here is derived from an EMBL/GenBank/DDBJ whole genome shotgun (WGS) entry which is preliminary data.</text>
</comment>
<organism evidence="2 3">
    <name type="scientific">Patagioenas fasciata monilis</name>
    <dbReference type="NCBI Taxonomy" id="372326"/>
    <lineage>
        <taxon>Eukaryota</taxon>
        <taxon>Metazoa</taxon>
        <taxon>Chordata</taxon>
        <taxon>Craniata</taxon>
        <taxon>Vertebrata</taxon>
        <taxon>Euteleostomi</taxon>
        <taxon>Archelosauria</taxon>
        <taxon>Archosauria</taxon>
        <taxon>Dinosauria</taxon>
        <taxon>Saurischia</taxon>
        <taxon>Theropoda</taxon>
        <taxon>Coelurosauria</taxon>
        <taxon>Aves</taxon>
        <taxon>Neognathae</taxon>
        <taxon>Neoaves</taxon>
        <taxon>Columbimorphae</taxon>
        <taxon>Columbiformes</taxon>
        <taxon>Columbidae</taxon>
        <taxon>Patagioenas</taxon>
    </lineage>
</organism>
<feature type="compositionally biased region" description="Low complexity" evidence="1">
    <location>
        <begin position="31"/>
        <end position="41"/>
    </location>
</feature>
<accession>A0A1V4JHZ2</accession>
<dbReference type="AlphaFoldDB" id="A0A1V4JHZ2"/>
<dbReference type="Proteomes" id="UP000190648">
    <property type="component" value="Unassembled WGS sequence"/>
</dbReference>